<gene>
    <name evidence="1" type="ORF">FF38_07345</name>
</gene>
<accession>A0A0L0C645</accession>
<evidence type="ECO:0000313" key="1">
    <source>
        <dbReference type="EMBL" id="KNC27760.1"/>
    </source>
</evidence>
<evidence type="ECO:0000313" key="2">
    <source>
        <dbReference type="Proteomes" id="UP000037069"/>
    </source>
</evidence>
<reference evidence="1 2" key="1">
    <citation type="journal article" date="2015" name="Nat. Commun.">
        <title>Lucilia cuprina genome unlocks parasitic fly biology to underpin future interventions.</title>
        <authorList>
            <person name="Anstead C.A."/>
            <person name="Korhonen P.K."/>
            <person name="Young N.D."/>
            <person name="Hall R.S."/>
            <person name="Jex A.R."/>
            <person name="Murali S.C."/>
            <person name="Hughes D.S."/>
            <person name="Lee S.F."/>
            <person name="Perry T."/>
            <person name="Stroehlein A.J."/>
            <person name="Ansell B.R."/>
            <person name="Breugelmans B."/>
            <person name="Hofmann A."/>
            <person name="Qu J."/>
            <person name="Dugan S."/>
            <person name="Lee S.L."/>
            <person name="Chao H."/>
            <person name="Dinh H."/>
            <person name="Han Y."/>
            <person name="Doddapaneni H.V."/>
            <person name="Worley K.C."/>
            <person name="Muzny D.M."/>
            <person name="Ioannidis P."/>
            <person name="Waterhouse R.M."/>
            <person name="Zdobnov E.M."/>
            <person name="James P.J."/>
            <person name="Bagnall N.H."/>
            <person name="Kotze A.C."/>
            <person name="Gibbs R.A."/>
            <person name="Richards S."/>
            <person name="Batterham P."/>
            <person name="Gasser R.B."/>
        </authorList>
    </citation>
    <scope>NUCLEOTIDE SEQUENCE [LARGE SCALE GENOMIC DNA]</scope>
    <source>
        <strain evidence="1 2">LS</strain>
        <tissue evidence="1">Full body</tissue>
    </source>
</reference>
<dbReference type="EMBL" id="JRES01000849">
    <property type="protein sequence ID" value="KNC27760.1"/>
    <property type="molecule type" value="Genomic_DNA"/>
</dbReference>
<proteinExistence type="predicted"/>
<comment type="caution">
    <text evidence="1">The sequence shown here is derived from an EMBL/GenBank/DDBJ whole genome shotgun (WGS) entry which is preliminary data.</text>
</comment>
<organism evidence="1 2">
    <name type="scientific">Lucilia cuprina</name>
    <name type="common">Green bottle fly</name>
    <name type="synonym">Australian sheep blowfly</name>
    <dbReference type="NCBI Taxonomy" id="7375"/>
    <lineage>
        <taxon>Eukaryota</taxon>
        <taxon>Metazoa</taxon>
        <taxon>Ecdysozoa</taxon>
        <taxon>Arthropoda</taxon>
        <taxon>Hexapoda</taxon>
        <taxon>Insecta</taxon>
        <taxon>Pterygota</taxon>
        <taxon>Neoptera</taxon>
        <taxon>Endopterygota</taxon>
        <taxon>Diptera</taxon>
        <taxon>Brachycera</taxon>
        <taxon>Muscomorpha</taxon>
        <taxon>Oestroidea</taxon>
        <taxon>Calliphoridae</taxon>
        <taxon>Luciliinae</taxon>
        <taxon>Lucilia</taxon>
    </lineage>
</organism>
<dbReference type="AlphaFoldDB" id="A0A0L0C645"/>
<dbReference type="Proteomes" id="UP000037069">
    <property type="component" value="Unassembled WGS sequence"/>
</dbReference>
<sequence>MNLKALFGEFSCMGARIQQHLYRVFKLKIVVYTCVSVAIGATTSTVENDDDNDVDGAGIGFHPLIPK</sequence>
<name>A0A0L0C645_LUCCU</name>
<keyword evidence="2" id="KW-1185">Reference proteome</keyword>
<protein>
    <submittedName>
        <fullName evidence="1">Uncharacterized protein</fullName>
    </submittedName>
</protein>